<organism evidence="1 2">
    <name type="scientific">Rhodocollybia butyracea</name>
    <dbReference type="NCBI Taxonomy" id="206335"/>
    <lineage>
        <taxon>Eukaryota</taxon>
        <taxon>Fungi</taxon>
        <taxon>Dikarya</taxon>
        <taxon>Basidiomycota</taxon>
        <taxon>Agaricomycotina</taxon>
        <taxon>Agaricomycetes</taxon>
        <taxon>Agaricomycetidae</taxon>
        <taxon>Agaricales</taxon>
        <taxon>Marasmiineae</taxon>
        <taxon>Omphalotaceae</taxon>
        <taxon>Rhodocollybia</taxon>
    </lineage>
</organism>
<dbReference type="OrthoDB" id="3015492at2759"/>
<evidence type="ECO:0000313" key="2">
    <source>
        <dbReference type="Proteomes" id="UP000772434"/>
    </source>
</evidence>
<dbReference type="AlphaFoldDB" id="A0A9P5PW51"/>
<sequence>MSNTHVAEVIAGLAGSDNHVAAGLGITLQALASAASSMSSPSTSPILIEFGHRTMVLGRNRLASMTGRNAFAYLKSKFGLSNATTPLYLQAMIAGHRKAGEAEVFFEIDMEAWEEIVPYIEKLRIIT</sequence>
<evidence type="ECO:0000313" key="1">
    <source>
        <dbReference type="EMBL" id="KAF9073574.1"/>
    </source>
</evidence>
<gene>
    <name evidence="1" type="ORF">BDP27DRAFT_1318526</name>
</gene>
<reference evidence="1" key="1">
    <citation type="submission" date="2020-11" db="EMBL/GenBank/DDBJ databases">
        <authorList>
            <consortium name="DOE Joint Genome Institute"/>
            <person name="Ahrendt S."/>
            <person name="Riley R."/>
            <person name="Andreopoulos W."/>
            <person name="Labutti K."/>
            <person name="Pangilinan J."/>
            <person name="Ruiz-Duenas F.J."/>
            <person name="Barrasa J.M."/>
            <person name="Sanchez-Garcia M."/>
            <person name="Camarero S."/>
            <person name="Miyauchi S."/>
            <person name="Serrano A."/>
            <person name="Linde D."/>
            <person name="Babiker R."/>
            <person name="Drula E."/>
            <person name="Ayuso-Fernandez I."/>
            <person name="Pacheco R."/>
            <person name="Padilla G."/>
            <person name="Ferreira P."/>
            <person name="Barriuso J."/>
            <person name="Kellner H."/>
            <person name="Castanera R."/>
            <person name="Alfaro M."/>
            <person name="Ramirez L."/>
            <person name="Pisabarro A.G."/>
            <person name="Kuo A."/>
            <person name="Tritt A."/>
            <person name="Lipzen A."/>
            <person name="He G."/>
            <person name="Yan M."/>
            <person name="Ng V."/>
            <person name="Cullen D."/>
            <person name="Martin F."/>
            <person name="Rosso M.-N."/>
            <person name="Henrissat B."/>
            <person name="Hibbett D."/>
            <person name="Martinez A.T."/>
            <person name="Grigoriev I.V."/>
        </authorList>
    </citation>
    <scope>NUCLEOTIDE SEQUENCE</scope>
    <source>
        <strain evidence="1">AH 40177</strain>
    </source>
</reference>
<name>A0A9P5PW51_9AGAR</name>
<keyword evidence="2" id="KW-1185">Reference proteome</keyword>
<accession>A0A9P5PW51</accession>
<protein>
    <submittedName>
        <fullName evidence="1">Uncharacterized protein</fullName>
    </submittedName>
</protein>
<comment type="caution">
    <text evidence="1">The sequence shown here is derived from an EMBL/GenBank/DDBJ whole genome shotgun (WGS) entry which is preliminary data.</text>
</comment>
<dbReference type="Proteomes" id="UP000772434">
    <property type="component" value="Unassembled WGS sequence"/>
</dbReference>
<dbReference type="EMBL" id="JADNRY010000017">
    <property type="protein sequence ID" value="KAF9073574.1"/>
    <property type="molecule type" value="Genomic_DNA"/>
</dbReference>
<proteinExistence type="predicted"/>